<dbReference type="EMBL" id="UGNV01000001">
    <property type="protein sequence ID" value="STX28263.1"/>
    <property type="molecule type" value="Genomic_DNA"/>
</dbReference>
<keyword evidence="2" id="KW-1185">Reference proteome</keyword>
<name>A0A378HZV0_9GAMM</name>
<proteinExistence type="predicted"/>
<reference evidence="1 2" key="1">
    <citation type="submission" date="2018-06" db="EMBL/GenBank/DDBJ databases">
        <authorList>
            <consortium name="Pathogen Informatics"/>
            <person name="Doyle S."/>
        </authorList>
    </citation>
    <scope>NUCLEOTIDE SEQUENCE [LARGE SCALE GENOMIC DNA]</scope>
    <source>
        <strain evidence="1 2">NCTC13315</strain>
    </source>
</reference>
<evidence type="ECO:0000313" key="2">
    <source>
        <dbReference type="Proteomes" id="UP000254968"/>
    </source>
</evidence>
<protein>
    <submittedName>
        <fullName evidence="1">Tfp pilus assembly protein PilW</fullName>
    </submittedName>
</protein>
<organism evidence="1 2">
    <name type="scientific">Legionella beliardensis</name>
    <dbReference type="NCBI Taxonomy" id="91822"/>
    <lineage>
        <taxon>Bacteria</taxon>
        <taxon>Pseudomonadati</taxon>
        <taxon>Pseudomonadota</taxon>
        <taxon>Gammaproteobacteria</taxon>
        <taxon>Legionellales</taxon>
        <taxon>Legionellaceae</taxon>
        <taxon>Legionella</taxon>
    </lineage>
</organism>
<evidence type="ECO:0000313" key="1">
    <source>
        <dbReference type="EMBL" id="STX28263.1"/>
    </source>
</evidence>
<sequence length="219" mass="24904">MQFYLNSKQHYLSTQKKFAQNSDVQLVSQLLRDSIRSAGFTPCLSINYLTMQDRRNEQSALIAIETKGSGSNHLIVRRMSDDFFLITKQLDAKHLLIANKTLTPGEVVAITDCFHGEIQEIEAVKVISSGLLITLKKPLLFDYASPGYIGAWLEEQFFMQARKQSINKLFYKVSHAEQLTTAISSFAVKILKNKDYQEVVIKLGLEDRVISLNTRVRMP</sequence>
<accession>A0A378HZV0</accession>
<dbReference type="AlphaFoldDB" id="A0A378HZV0"/>
<dbReference type="Proteomes" id="UP000254968">
    <property type="component" value="Unassembled WGS sequence"/>
</dbReference>
<gene>
    <name evidence="1" type="ORF">NCTC13315_00791</name>
</gene>